<evidence type="ECO:0000256" key="2">
    <source>
        <dbReference type="ARBA" id="ARBA00022448"/>
    </source>
</evidence>
<dbReference type="KEGG" id="aoz:HUE56_26125"/>
<protein>
    <submittedName>
        <fullName evidence="7">ABC transporter ATP-binding protein</fullName>
    </submittedName>
</protein>
<comment type="similarity">
    <text evidence="1">Belongs to the ABC transporter superfamily.</text>
</comment>
<dbReference type="RefSeq" id="WP_149199626.1">
    <property type="nucleotide sequence ID" value="NZ_BSOV01000002.1"/>
</dbReference>
<dbReference type="InterPro" id="IPR003593">
    <property type="entry name" value="AAA+_ATPase"/>
</dbReference>
<proteinExistence type="inferred from homology"/>
<dbReference type="Gene3D" id="3.40.50.300">
    <property type="entry name" value="P-loop containing nucleotide triphosphate hydrolases"/>
    <property type="match status" value="1"/>
</dbReference>
<evidence type="ECO:0000313" key="8">
    <source>
        <dbReference type="Proteomes" id="UP000509702"/>
    </source>
</evidence>
<evidence type="ECO:0000256" key="1">
    <source>
        <dbReference type="ARBA" id="ARBA00005417"/>
    </source>
</evidence>
<evidence type="ECO:0000256" key="4">
    <source>
        <dbReference type="ARBA" id="ARBA00022840"/>
    </source>
</evidence>
<dbReference type="InterPro" id="IPR052156">
    <property type="entry name" value="BCAA_Transport_ATP-bd_LivF"/>
</dbReference>
<geneLocation type="plasmid" evidence="7 8">
    <name>unnamed6</name>
</geneLocation>
<feature type="domain" description="ABC transporter" evidence="6">
    <location>
        <begin position="1"/>
        <end position="238"/>
    </location>
</feature>
<dbReference type="InterPro" id="IPR003439">
    <property type="entry name" value="ABC_transporter-like_ATP-bd"/>
</dbReference>
<evidence type="ECO:0000256" key="5">
    <source>
        <dbReference type="ARBA" id="ARBA00022970"/>
    </source>
</evidence>
<dbReference type="CDD" id="cd03224">
    <property type="entry name" value="ABC_TM1139_LivF_branched"/>
    <property type="match status" value="1"/>
</dbReference>
<keyword evidence="8" id="KW-1185">Reference proteome</keyword>
<keyword evidence="4 7" id="KW-0067">ATP-binding</keyword>
<evidence type="ECO:0000313" key="7">
    <source>
        <dbReference type="EMBL" id="QKS53973.1"/>
    </source>
</evidence>
<gene>
    <name evidence="7" type="ORF">HUE56_26125</name>
</gene>
<dbReference type="GO" id="GO:0016887">
    <property type="term" value="F:ATP hydrolysis activity"/>
    <property type="evidence" value="ECO:0007669"/>
    <property type="project" value="InterPro"/>
</dbReference>
<accession>A0A6N1ARL4</accession>
<keyword evidence="7" id="KW-0614">Plasmid</keyword>
<dbReference type="PROSITE" id="PS00211">
    <property type="entry name" value="ABC_TRANSPORTER_1"/>
    <property type="match status" value="1"/>
</dbReference>
<keyword evidence="5" id="KW-0029">Amino-acid transport</keyword>
<dbReference type="PANTHER" id="PTHR43820">
    <property type="entry name" value="HIGH-AFFINITY BRANCHED-CHAIN AMINO ACID TRANSPORT ATP-BINDING PROTEIN LIVF"/>
    <property type="match status" value="1"/>
</dbReference>
<dbReference type="AlphaFoldDB" id="A0A6N1ARL4"/>
<dbReference type="OrthoDB" id="9775250at2"/>
<dbReference type="EMBL" id="CP054621">
    <property type="protein sequence ID" value="QKS53973.1"/>
    <property type="molecule type" value="Genomic_DNA"/>
</dbReference>
<dbReference type="GO" id="GO:0015658">
    <property type="term" value="F:branched-chain amino acid transmembrane transporter activity"/>
    <property type="evidence" value="ECO:0007669"/>
    <property type="project" value="TreeGrafter"/>
</dbReference>
<organism evidence="7 8">
    <name type="scientific">Azospirillum oryzae</name>
    <dbReference type="NCBI Taxonomy" id="286727"/>
    <lineage>
        <taxon>Bacteria</taxon>
        <taxon>Pseudomonadati</taxon>
        <taxon>Pseudomonadota</taxon>
        <taxon>Alphaproteobacteria</taxon>
        <taxon>Rhodospirillales</taxon>
        <taxon>Azospirillaceae</taxon>
        <taxon>Azospirillum</taxon>
    </lineage>
</organism>
<reference evidence="7 8" key="1">
    <citation type="submission" date="2020-06" db="EMBL/GenBank/DDBJ databases">
        <title>Complete genome of Azosprillum oryzae KACC14407.</title>
        <authorList>
            <person name="Kim M."/>
            <person name="Park Y.-J."/>
            <person name="Shin J.-H."/>
        </authorList>
    </citation>
    <scope>NUCLEOTIDE SEQUENCE [LARGE SCALE GENOMIC DNA]</scope>
    <source>
        <strain evidence="7 8">KACC 14407</strain>
        <plasmid evidence="7 8">unnamed6</plasmid>
    </source>
</reference>
<name>A0A6N1ARL4_9PROT</name>
<evidence type="ECO:0000256" key="3">
    <source>
        <dbReference type="ARBA" id="ARBA00022741"/>
    </source>
</evidence>
<dbReference type="SMART" id="SM00382">
    <property type="entry name" value="AAA"/>
    <property type="match status" value="1"/>
</dbReference>
<dbReference type="InterPro" id="IPR017871">
    <property type="entry name" value="ABC_transporter-like_CS"/>
</dbReference>
<keyword evidence="2" id="KW-0813">Transport</keyword>
<dbReference type="GO" id="GO:0015807">
    <property type="term" value="P:L-amino acid transport"/>
    <property type="evidence" value="ECO:0007669"/>
    <property type="project" value="TreeGrafter"/>
</dbReference>
<dbReference type="SUPFAM" id="SSF52540">
    <property type="entry name" value="P-loop containing nucleoside triphosphate hydrolases"/>
    <property type="match status" value="1"/>
</dbReference>
<evidence type="ECO:0000259" key="6">
    <source>
        <dbReference type="PROSITE" id="PS50893"/>
    </source>
</evidence>
<sequence length="241" mass="26127">MPLLDIDRIHTFHGRVEALSGVSLSVEPGEIVALLGANGAGKTTTLRSVSGLLTPQSGAIRFDGKPITGLSPEAIVRMGVSHVPEGRRVFPGLTVVENIILGASNRRRPSRRRMAEDVEDMFGLFPEIRPFSDTLCWKLSGGQLQMVALARGLMAQPRLLLLDEPSLGLAPLIIQQVFRIVQEIRKRGTTVLLVEQNAHMALSIADRGYVLETGRVVLQGDAQRLAHNDDVKAAYLGGRTA</sequence>
<dbReference type="PANTHER" id="PTHR43820:SF4">
    <property type="entry name" value="HIGH-AFFINITY BRANCHED-CHAIN AMINO ACID TRANSPORT ATP-BINDING PROTEIN LIVF"/>
    <property type="match status" value="1"/>
</dbReference>
<dbReference type="Pfam" id="PF00005">
    <property type="entry name" value="ABC_tran"/>
    <property type="match status" value="1"/>
</dbReference>
<dbReference type="Proteomes" id="UP000509702">
    <property type="component" value="Plasmid unnamed6"/>
</dbReference>
<dbReference type="PROSITE" id="PS50893">
    <property type="entry name" value="ABC_TRANSPORTER_2"/>
    <property type="match status" value="1"/>
</dbReference>
<dbReference type="GO" id="GO:0005524">
    <property type="term" value="F:ATP binding"/>
    <property type="evidence" value="ECO:0007669"/>
    <property type="project" value="UniProtKB-KW"/>
</dbReference>
<keyword evidence="3" id="KW-0547">Nucleotide-binding</keyword>
<dbReference type="InterPro" id="IPR027417">
    <property type="entry name" value="P-loop_NTPase"/>
</dbReference>